<proteinExistence type="predicted"/>
<dbReference type="EMBL" id="MU394287">
    <property type="protein sequence ID" value="KAI6091229.1"/>
    <property type="molecule type" value="Genomic_DNA"/>
</dbReference>
<evidence type="ECO:0000313" key="1">
    <source>
        <dbReference type="EMBL" id="KAI6091229.1"/>
    </source>
</evidence>
<organism evidence="1 2">
    <name type="scientific">Hypoxylon rubiginosum</name>
    <dbReference type="NCBI Taxonomy" id="110542"/>
    <lineage>
        <taxon>Eukaryota</taxon>
        <taxon>Fungi</taxon>
        <taxon>Dikarya</taxon>
        <taxon>Ascomycota</taxon>
        <taxon>Pezizomycotina</taxon>
        <taxon>Sordariomycetes</taxon>
        <taxon>Xylariomycetidae</taxon>
        <taxon>Xylariales</taxon>
        <taxon>Hypoxylaceae</taxon>
        <taxon>Hypoxylon</taxon>
    </lineage>
</organism>
<evidence type="ECO:0000313" key="2">
    <source>
        <dbReference type="Proteomes" id="UP001497680"/>
    </source>
</evidence>
<name>A0ACC0DEY0_9PEZI</name>
<comment type="caution">
    <text evidence="1">The sequence shown here is derived from an EMBL/GenBank/DDBJ whole genome shotgun (WGS) entry which is preliminary data.</text>
</comment>
<sequence>MFFKSVWQSFMATTAIAAPAPDITELFGPYLSSGASILLASDANYSAAIPQRWSNFAAPSYIATIKPAIVEDVQNIVRIASSSGVPFLATGGSHGVSIQLGGLQGGVQIDLSNFNTVQFNHSTALLTIGGATKFSDLIDPLYKYGYQFPIGTAPCVGVVGATLGGGISPNQGYMGLLIDLLKEAQVVTSTGDVVTASRHENPDLFWALRGAGPNFGIVTSATYKVPKAINNGNVTNASYLFASSQKQALYEYMASMDDDMSAFLAVNLGTIIDPESGQTVLIISANFAGPVSVAKKYMAPLDALSPLQSEIISVPWPDVFRTSYFGMEDRHACTRNQHVNMRSIAAKRTDPQFAVQFIPELERFTSAHPGVMTTFMIHRFPTQKVLQVPDEDSSYPHRDLKMHIQIESTYDDPSNDAAVSEFVDAARRNFTAVSGYDGTTVYLGFAHGDEDPAAYYGARNLRRLGELKRKWDPQGIFSFYDVVPMGPSGVEL</sequence>
<keyword evidence="2" id="KW-1185">Reference proteome</keyword>
<dbReference type="Proteomes" id="UP001497680">
    <property type="component" value="Unassembled WGS sequence"/>
</dbReference>
<accession>A0ACC0DEY0</accession>
<reference evidence="1 2" key="1">
    <citation type="journal article" date="2022" name="New Phytol.">
        <title>Ecological generalism drives hyperdiversity of secondary metabolite gene clusters in xylarialean endophytes.</title>
        <authorList>
            <person name="Franco M.E.E."/>
            <person name="Wisecaver J.H."/>
            <person name="Arnold A.E."/>
            <person name="Ju Y.M."/>
            <person name="Slot J.C."/>
            <person name="Ahrendt S."/>
            <person name="Moore L.P."/>
            <person name="Eastman K.E."/>
            <person name="Scott K."/>
            <person name="Konkel Z."/>
            <person name="Mondo S.J."/>
            <person name="Kuo A."/>
            <person name="Hayes R.D."/>
            <person name="Haridas S."/>
            <person name="Andreopoulos B."/>
            <person name="Riley R."/>
            <person name="LaButti K."/>
            <person name="Pangilinan J."/>
            <person name="Lipzen A."/>
            <person name="Amirebrahimi M."/>
            <person name="Yan J."/>
            <person name="Adam C."/>
            <person name="Keymanesh K."/>
            <person name="Ng V."/>
            <person name="Louie K."/>
            <person name="Northen T."/>
            <person name="Drula E."/>
            <person name="Henrissat B."/>
            <person name="Hsieh H.M."/>
            <person name="Youens-Clark K."/>
            <person name="Lutzoni F."/>
            <person name="Miadlikowska J."/>
            <person name="Eastwood D.C."/>
            <person name="Hamelin R.C."/>
            <person name="Grigoriev I.V."/>
            <person name="U'Ren J.M."/>
        </authorList>
    </citation>
    <scope>NUCLEOTIDE SEQUENCE [LARGE SCALE GENOMIC DNA]</scope>
    <source>
        <strain evidence="1 2">ER1909</strain>
    </source>
</reference>
<gene>
    <name evidence="1" type="ORF">F4821DRAFT_226753</name>
</gene>
<protein>
    <submittedName>
        <fullName evidence="1">Uncharacterized protein</fullName>
    </submittedName>
</protein>